<evidence type="ECO:0000256" key="1">
    <source>
        <dbReference type="SAM" id="MobiDB-lite"/>
    </source>
</evidence>
<keyword evidence="2" id="KW-0732">Signal</keyword>
<dbReference type="Proteomes" id="UP000198217">
    <property type="component" value="Chromosome I"/>
</dbReference>
<evidence type="ECO:0000313" key="4">
    <source>
        <dbReference type="Proteomes" id="UP000198217"/>
    </source>
</evidence>
<reference evidence="3 4" key="1">
    <citation type="submission" date="2016-06" db="EMBL/GenBank/DDBJ databases">
        <authorList>
            <person name="Kjaerup R.B."/>
            <person name="Dalgaard T.S."/>
            <person name="Juul-Madsen H.R."/>
        </authorList>
    </citation>
    <scope>NUCLEOTIDE SEQUENCE [LARGE SCALE GENOMIC DNA]</scope>
    <source>
        <strain evidence="3 4">DSM 43904</strain>
    </source>
</reference>
<keyword evidence="4" id="KW-1185">Reference proteome</keyword>
<evidence type="ECO:0000256" key="2">
    <source>
        <dbReference type="SAM" id="SignalP"/>
    </source>
</evidence>
<feature type="region of interest" description="Disordered" evidence="1">
    <location>
        <begin position="64"/>
        <end position="83"/>
    </location>
</feature>
<dbReference type="EMBL" id="LT607750">
    <property type="protein sequence ID" value="SCG78546.1"/>
    <property type="molecule type" value="Genomic_DNA"/>
</dbReference>
<feature type="chain" id="PRO_5038577860" description="Secreted protein" evidence="2">
    <location>
        <begin position="21"/>
        <end position="175"/>
    </location>
</feature>
<proteinExistence type="predicted"/>
<dbReference type="RefSeq" id="WP_088996511.1">
    <property type="nucleotide sequence ID" value="NZ_LT607750.1"/>
</dbReference>
<feature type="region of interest" description="Disordered" evidence="1">
    <location>
        <begin position="23"/>
        <end position="43"/>
    </location>
</feature>
<gene>
    <name evidence="3" type="ORF">GA0070609_5619</name>
</gene>
<sequence>MRRGLLAVPLLLALAVAGCGGSGDEPAVATAGGGGGASPLPASAAAQLSDEERQLKFTECMRENGIDVPDPEPGGGRLFRFDGKTDPAKVQAAMEKCRQHLPNGGEKRKLDPEQVERLRKFAACMRENGVPEFPDPSAEGGIQLRLDVVNVKDPKVKAAMEKCREYAPKMAGAAR</sequence>
<organism evidence="3 4">
    <name type="scientific">Micromonospora echinaurantiaca</name>
    <dbReference type="NCBI Taxonomy" id="47857"/>
    <lineage>
        <taxon>Bacteria</taxon>
        <taxon>Bacillati</taxon>
        <taxon>Actinomycetota</taxon>
        <taxon>Actinomycetes</taxon>
        <taxon>Micromonosporales</taxon>
        <taxon>Micromonosporaceae</taxon>
        <taxon>Micromonospora</taxon>
    </lineage>
</organism>
<evidence type="ECO:0000313" key="3">
    <source>
        <dbReference type="EMBL" id="SCG78546.1"/>
    </source>
</evidence>
<dbReference type="PROSITE" id="PS51257">
    <property type="entry name" value="PROKAR_LIPOPROTEIN"/>
    <property type="match status" value="1"/>
</dbReference>
<accession>A0A1C5K7W6</accession>
<protein>
    <recommendedName>
        <fullName evidence="5">Secreted protein</fullName>
    </recommendedName>
</protein>
<name>A0A1C5K7W6_9ACTN</name>
<dbReference type="AlphaFoldDB" id="A0A1C5K7W6"/>
<feature type="signal peptide" evidence="2">
    <location>
        <begin position="1"/>
        <end position="20"/>
    </location>
</feature>
<evidence type="ECO:0008006" key="5">
    <source>
        <dbReference type="Google" id="ProtNLM"/>
    </source>
</evidence>